<gene>
    <name evidence="4" type="ORF">EX30DRAFT_356635</name>
</gene>
<feature type="compositionally biased region" description="Low complexity" evidence="1">
    <location>
        <begin position="1"/>
        <end position="17"/>
    </location>
</feature>
<proteinExistence type="predicted"/>
<evidence type="ECO:0000313" key="5">
    <source>
        <dbReference type="Proteomes" id="UP000298138"/>
    </source>
</evidence>
<evidence type="ECO:0000313" key="4">
    <source>
        <dbReference type="EMBL" id="TGZ76457.1"/>
    </source>
</evidence>
<evidence type="ECO:0000259" key="2">
    <source>
        <dbReference type="Pfam" id="PF04179"/>
    </source>
</evidence>
<dbReference type="FunCoup" id="A0A4S2MQ38">
    <property type="interactions" value="50"/>
</dbReference>
<dbReference type="GO" id="GO:0019988">
    <property type="term" value="P:charged-tRNA amino acid modification"/>
    <property type="evidence" value="ECO:0007669"/>
    <property type="project" value="InterPro"/>
</dbReference>
<dbReference type="PANTHER" id="PTHR31811">
    <property type="entry name" value="TRNA A64-2'-O-RIBOSYLPHOSPHATE TRANSFERASE"/>
    <property type="match status" value="1"/>
</dbReference>
<accession>A0A4S2MQ38</accession>
<organism evidence="4 5">
    <name type="scientific">Ascodesmis nigricans</name>
    <dbReference type="NCBI Taxonomy" id="341454"/>
    <lineage>
        <taxon>Eukaryota</taxon>
        <taxon>Fungi</taxon>
        <taxon>Dikarya</taxon>
        <taxon>Ascomycota</taxon>
        <taxon>Pezizomycotina</taxon>
        <taxon>Pezizomycetes</taxon>
        <taxon>Pezizales</taxon>
        <taxon>Ascodesmidaceae</taxon>
        <taxon>Ascodesmis</taxon>
    </lineage>
</organism>
<keyword evidence="4" id="KW-0808">Transferase</keyword>
<dbReference type="Pfam" id="PF17184">
    <property type="entry name" value="Rit1_C"/>
    <property type="match status" value="1"/>
</dbReference>
<dbReference type="PIRSF" id="PIRSF007747">
    <property type="entry name" value="Ribosyl_Ptfrase"/>
    <property type="match status" value="1"/>
</dbReference>
<dbReference type="Proteomes" id="UP000298138">
    <property type="component" value="Unassembled WGS sequence"/>
</dbReference>
<dbReference type="OrthoDB" id="45256at2759"/>
<evidence type="ECO:0000259" key="3">
    <source>
        <dbReference type="Pfam" id="PF17184"/>
    </source>
</evidence>
<protein>
    <submittedName>
        <fullName evidence="4">Initiator tRNA phosphoribosyl transferase</fullName>
    </submittedName>
</protein>
<evidence type="ECO:0000256" key="1">
    <source>
        <dbReference type="SAM" id="MobiDB-lite"/>
    </source>
</evidence>
<dbReference type="InterPro" id="IPR033449">
    <property type="entry name" value="Rit1_N"/>
</dbReference>
<dbReference type="EMBL" id="ML220177">
    <property type="protein sequence ID" value="TGZ76457.1"/>
    <property type="molecule type" value="Genomic_DNA"/>
</dbReference>
<dbReference type="STRING" id="341454.A0A4S2MQ38"/>
<dbReference type="InterPro" id="IPR033421">
    <property type="entry name" value="Rit1_DUSP-like"/>
</dbReference>
<feature type="domain" description="Rit1 N-terminal" evidence="3">
    <location>
        <begin position="33"/>
        <end position="293"/>
    </location>
</feature>
<dbReference type="InParanoid" id="A0A4S2MQ38"/>
<keyword evidence="5" id="KW-1185">Reference proteome</keyword>
<dbReference type="PANTHER" id="PTHR31811:SF0">
    <property type="entry name" value="TRNA A64-2'-O-RIBOSYLPHOSPHATE TRANSFERASE"/>
    <property type="match status" value="1"/>
</dbReference>
<feature type="domain" description="Rit1 DUSP-like" evidence="2">
    <location>
        <begin position="356"/>
        <end position="462"/>
    </location>
</feature>
<dbReference type="GO" id="GO:0005737">
    <property type="term" value="C:cytoplasm"/>
    <property type="evidence" value="ECO:0007669"/>
    <property type="project" value="TreeGrafter"/>
</dbReference>
<reference evidence="4 5" key="1">
    <citation type="submission" date="2019-04" db="EMBL/GenBank/DDBJ databases">
        <title>Comparative genomics and transcriptomics to analyze fruiting body development in filamentous ascomycetes.</title>
        <authorList>
            <consortium name="DOE Joint Genome Institute"/>
            <person name="Lutkenhaus R."/>
            <person name="Traeger S."/>
            <person name="Breuer J."/>
            <person name="Kuo A."/>
            <person name="Lipzen A."/>
            <person name="Pangilinan J."/>
            <person name="Dilworth D."/>
            <person name="Sandor L."/>
            <person name="Poggeler S."/>
            <person name="Barry K."/>
            <person name="Grigoriev I.V."/>
            <person name="Nowrousian M."/>
        </authorList>
    </citation>
    <scope>NUCLEOTIDE SEQUENCE [LARGE SCALE GENOMIC DNA]</scope>
    <source>
        <strain evidence="4 5">CBS 389.68</strain>
    </source>
</reference>
<dbReference type="AlphaFoldDB" id="A0A4S2MQ38"/>
<dbReference type="InterPro" id="IPR007306">
    <property type="entry name" value="Rit1"/>
</dbReference>
<feature type="region of interest" description="Disordered" evidence="1">
    <location>
        <begin position="1"/>
        <end position="23"/>
    </location>
</feature>
<dbReference type="GO" id="GO:0043399">
    <property type="term" value="F:tRNA adenosine(64)-2'-O-ribosylphosphate transferase activity"/>
    <property type="evidence" value="ECO:0007669"/>
    <property type="project" value="InterPro"/>
</dbReference>
<name>A0A4S2MQ38_9PEZI</name>
<sequence length="465" mass="51341">MSTSTSLPPNSASPSPSDLTPAELSLPNILNTIRRQTRTLRNRLHSINADATFVDIVSSTYQLPILTNSRAGDWYVDPRQSSGKVYFKSTDGHHGQWKFSRRRLNLDVLRLAGRDDARGVIIVDSTRRGKRFPDALSKTIPIWIAVLNHVLFPPADSSTPPTLHTLRNVVSTSEHSQICALLPGFVVDFLSLGLDLSEFRKSIKHPMLPIFIHPDSLLPSHTPLFDDITAIVLVSASRMTQGEGMEGEYIQGAGDDHENWVAESELDAELFWRYHTEITACREEELPELIRSLRQGEIGMGGKGGKRGKASLVRPTENVFIAAGKDVGDEFEVIVNCGSQPLQLEKAVDGKAQPKVLELGLPVGKVAVKKIRSELEDKLHGIQDDLGATRSVVFVCETGDGTAPMVALAALCLFYDEKGGFRAKHDTHIDKDYIRRRLAWISASRQSANPPRTLLNALNSVLMKF</sequence>
<dbReference type="Pfam" id="PF04179">
    <property type="entry name" value="Init_tRNA_PT"/>
    <property type="match status" value="1"/>
</dbReference>